<dbReference type="RefSeq" id="XP_018033110.1">
    <property type="nucleotide sequence ID" value="XM_018187880.1"/>
</dbReference>
<name>A0A177C5F6_9PLEO</name>
<reference evidence="2 3" key="1">
    <citation type="submission" date="2016-05" db="EMBL/GenBank/DDBJ databases">
        <title>Comparative analysis of secretome profiles of manganese(II)-oxidizing ascomycete fungi.</title>
        <authorList>
            <consortium name="DOE Joint Genome Institute"/>
            <person name="Zeiner C.A."/>
            <person name="Purvine S.O."/>
            <person name="Zink E.M."/>
            <person name="Wu S."/>
            <person name="Pasa-Tolic L."/>
            <person name="Chaput D.L."/>
            <person name="Haridas S."/>
            <person name="Grigoriev I.V."/>
            <person name="Santelli C.M."/>
            <person name="Hansel C.M."/>
        </authorList>
    </citation>
    <scope>NUCLEOTIDE SEQUENCE [LARGE SCALE GENOMIC DNA]</scope>
    <source>
        <strain evidence="2 3">AP3s5-JAC2a</strain>
    </source>
</reference>
<evidence type="ECO:0000313" key="2">
    <source>
        <dbReference type="EMBL" id="OAG02745.1"/>
    </source>
</evidence>
<keyword evidence="1" id="KW-1133">Transmembrane helix</keyword>
<dbReference type="AlphaFoldDB" id="A0A177C5F6"/>
<feature type="transmembrane region" description="Helical" evidence="1">
    <location>
        <begin position="27"/>
        <end position="46"/>
    </location>
</feature>
<dbReference type="InParanoid" id="A0A177C5F6"/>
<sequence>MVDHLTQPDTNSPLEYLRTPDNMQLQLFFALFSVLSAGVLAAPLAVPADIDNVLIPIQADGGVDYS</sequence>
<dbReference type="OrthoDB" id="10466748at2759"/>
<organism evidence="2 3">
    <name type="scientific">Paraphaeosphaeria sporulosa</name>
    <dbReference type="NCBI Taxonomy" id="1460663"/>
    <lineage>
        <taxon>Eukaryota</taxon>
        <taxon>Fungi</taxon>
        <taxon>Dikarya</taxon>
        <taxon>Ascomycota</taxon>
        <taxon>Pezizomycotina</taxon>
        <taxon>Dothideomycetes</taxon>
        <taxon>Pleosporomycetidae</taxon>
        <taxon>Pleosporales</taxon>
        <taxon>Massarineae</taxon>
        <taxon>Didymosphaeriaceae</taxon>
        <taxon>Paraphaeosphaeria</taxon>
    </lineage>
</organism>
<gene>
    <name evidence="2" type="ORF">CC84DRAFT_912307</name>
</gene>
<dbReference type="Proteomes" id="UP000077069">
    <property type="component" value="Unassembled WGS sequence"/>
</dbReference>
<keyword evidence="1" id="KW-0812">Transmembrane</keyword>
<protein>
    <submittedName>
        <fullName evidence="2">Uncharacterized protein</fullName>
    </submittedName>
</protein>
<accession>A0A177C5F6</accession>
<evidence type="ECO:0000313" key="3">
    <source>
        <dbReference type="Proteomes" id="UP000077069"/>
    </source>
</evidence>
<evidence type="ECO:0000256" key="1">
    <source>
        <dbReference type="SAM" id="Phobius"/>
    </source>
</evidence>
<proteinExistence type="predicted"/>
<keyword evidence="3" id="KW-1185">Reference proteome</keyword>
<dbReference type="EMBL" id="KV441555">
    <property type="protein sequence ID" value="OAG02745.1"/>
    <property type="molecule type" value="Genomic_DNA"/>
</dbReference>
<dbReference type="GeneID" id="28771366"/>
<keyword evidence="1" id="KW-0472">Membrane</keyword>